<accession>H7FUJ4</accession>
<dbReference type="AlphaFoldDB" id="H7FUJ4"/>
<name>H7FUJ4_FLAFP</name>
<sequence length="55" mass="6215">MIQIKIYAGIAVLILFFGISLFSKDPIKSELMVAFSIIIGILIYKQLSNQKNIQK</sequence>
<keyword evidence="1" id="KW-1133">Transmembrane helix</keyword>
<reference evidence="2 3" key="1">
    <citation type="journal article" date="2014" name="Acta Crystallogr. D">
        <title>Structure-based characterization and antifreeze properties of a hyperactive ice-binding protein from the Antarctic bacterium Flavobacterium frigoris PS1.</title>
        <authorList>
            <person name="Do H."/>
            <person name="Kim S.J."/>
            <person name="Kim H.J."/>
            <person name="Lee J.H."/>
        </authorList>
    </citation>
    <scope>NUCLEOTIDE SEQUENCE [LARGE SCALE GENOMIC DNA]</scope>
    <source>
        <strain evidence="2 3">PS1</strain>
    </source>
</reference>
<dbReference type="EMBL" id="AHKF01000020">
    <property type="protein sequence ID" value="EIA07941.1"/>
    <property type="molecule type" value="Genomic_DNA"/>
</dbReference>
<protein>
    <submittedName>
        <fullName evidence="2">Uncharacterized protein</fullName>
    </submittedName>
</protein>
<proteinExistence type="predicted"/>
<dbReference type="STRING" id="1086011.HJ01_02809"/>
<evidence type="ECO:0000313" key="2">
    <source>
        <dbReference type="EMBL" id="EIA07941.1"/>
    </source>
</evidence>
<feature type="transmembrane region" description="Helical" evidence="1">
    <location>
        <begin position="7"/>
        <end position="23"/>
    </location>
</feature>
<keyword evidence="3" id="KW-1185">Reference proteome</keyword>
<gene>
    <name evidence="2" type="ORF">HJ01_02809</name>
</gene>
<organism evidence="2 3">
    <name type="scientific">Flavobacterium frigoris (strain PS1)</name>
    <dbReference type="NCBI Taxonomy" id="1086011"/>
    <lineage>
        <taxon>Bacteria</taxon>
        <taxon>Pseudomonadati</taxon>
        <taxon>Bacteroidota</taxon>
        <taxon>Flavobacteriia</taxon>
        <taxon>Flavobacteriales</taxon>
        <taxon>Flavobacteriaceae</taxon>
        <taxon>Flavobacterium</taxon>
    </lineage>
</organism>
<feature type="transmembrane region" description="Helical" evidence="1">
    <location>
        <begin position="29"/>
        <end position="47"/>
    </location>
</feature>
<comment type="caution">
    <text evidence="2">The sequence shown here is derived from an EMBL/GenBank/DDBJ whole genome shotgun (WGS) entry which is preliminary data.</text>
</comment>
<keyword evidence="1" id="KW-0472">Membrane</keyword>
<evidence type="ECO:0000256" key="1">
    <source>
        <dbReference type="SAM" id="Phobius"/>
    </source>
</evidence>
<keyword evidence="1" id="KW-0812">Transmembrane</keyword>
<dbReference type="PATRIC" id="fig|1086011.3.peg.2751"/>
<evidence type="ECO:0000313" key="3">
    <source>
        <dbReference type="Proteomes" id="UP000005566"/>
    </source>
</evidence>
<dbReference type="Proteomes" id="UP000005566">
    <property type="component" value="Unassembled WGS sequence"/>
</dbReference>